<evidence type="ECO:0000313" key="5">
    <source>
        <dbReference type="Proteomes" id="UP000239899"/>
    </source>
</evidence>
<dbReference type="Gene3D" id="3.40.50.300">
    <property type="entry name" value="P-loop containing nucleotide triphosphate hydrolases"/>
    <property type="match status" value="1"/>
</dbReference>
<keyword evidence="5" id="KW-1185">Reference proteome</keyword>
<dbReference type="EMBL" id="LHPG02000011">
    <property type="protein sequence ID" value="PRW45418.1"/>
    <property type="molecule type" value="Genomic_DNA"/>
</dbReference>
<gene>
    <name evidence="4" type="ORF">C2E21_6067</name>
</gene>
<sequence>MPARSVAFANLRGGCGKSTILFQLAAEFAKANASTGVLVIDCTAFGDVSRLLLGGRQPHVKAAVGERHADGKSTAHLMSHLLTPPAAAPVTPGHASARGAASLAAGGAFNIAERFGLPVREVNPHIPLDNLLLIPSGATKQQPCSGAGAADILRLARSLRARLESLPGDWQVFLDTDGDLTFSPATEVALRTADLCYIPYQPTESDHDRATEAVSRLQRLQPPGAKVGGVLYNMVTPEPRASSEGWHPYSASFRPHEVAVRRLVGDFSDDWWARAQAQPASFAATTAAQEQGEQQQRFLETSVMLMQDFGKPGNLAAELGIPFCAMDATARYTAGKDGRTESLGGSKKLSAVAGNVQELRLLLEAAQARLGATAAQSAALDSALEAAAVQAAQAPTQEAEQQQQQQQKQQPQQPQLAAAAAAQEAATPQQQEEPAAPGAGIGNGSTTMMALAAAALVAVAPAAAPAAALAAAVIAGKQWMKK</sequence>
<proteinExistence type="predicted"/>
<name>A0A2P6TM59_CHLSO</name>
<evidence type="ECO:0000256" key="1">
    <source>
        <dbReference type="SAM" id="MobiDB-lite"/>
    </source>
</evidence>
<evidence type="ECO:0000313" key="4">
    <source>
        <dbReference type="EMBL" id="PRW45418.1"/>
    </source>
</evidence>
<dbReference type="InterPro" id="IPR002586">
    <property type="entry name" value="CobQ/CobB/MinD/ParA_Nub-bd_dom"/>
</dbReference>
<protein>
    <submittedName>
        <fullName evidence="4">ATPase domain</fullName>
    </submittedName>
</protein>
<feature type="transmembrane region" description="Helical" evidence="2">
    <location>
        <begin position="448"/>
        <end position="475"/>
    </location>
</feature>
<organism evidence="4 5">
    <name type="scientific">Chlorella sorokiniana</name>
    <name type="common">Freshwater green alga</name>
    <dbReference type="NCBI Taxonomy" id="3076"/>
    <lineage>
        <taxon>Eukaryota</taxon>
        <taxon>Viridiplantae</taxon>
        <taxon>Chlorophyta</taxon>
        <taxon>core chlorophytes</taxon>
        <taxon>Trebouxiophyceae</taxon>
        <taxon>Chlorellales</taxon>
        <taxon>Chlorellaceae</taxon>
        <taxon>Chlorella clade</taxon>
        <taxon>Chlorella</taxon>
    </lineage>
</organism>
<feature type="region of interest" description="Disordered" evidence="1">
    <location>
        <begin position="395"/>
        <end position="441"/>
    </location>
</feature>
<keyword evidence="2" id="KW-0812">Transmembrane</keyword>
<reference evidence="4 5" key="1">
    <citation type="journal article" date="2018" name="Plant J.">
        <title>Genome sequences of Chlorella sorokiniana UTEX 1602 and Micractinium conductrix SAG 241.80: implications to maltose excretion by a green alga.</title>
        <authorList>
            <person name="Arriola M.B."/>
            <person name="Velmurugan N."/>
            <person name="Zhang Y."/>
            <person name="Plunkett M.H."/>
            <person name="Hondzo H."/>
            <person name="Barney B.M."/>
        </authorList>
    </citation>
    <scope>NUCLEOTIDE SEQUENCE [LARGE SCALE GENOMIC DNA]</scope>
    <source>
        <strain evidence="5">UTEX 1602</strain>
    </source>
</reference>
<dbReference type="OrthoDB" id="1026at2759"/>
<feature type="domain" description="CobQ/CobB/MinD/ParA nucleotide binding" evidence="3">
    <location>
        <begin position="6"/>
        <end position="239"/>
    </location>
</feature>
<accession>A0A2P6TM59</accession>
<dbReference type="Pfam" id="PF01656">
    <property type="entry name" value="CbiA"/>
    <property type="match status" value="1"/>
</dbReference>
<evidence type="ECO:0000259" key="3">
    <source>
        <dbReference type="Pfam" id="PF01656"/>
    </source>
</evidence>
<dbReference type="PANTHER" id="PTHR13696:SF52">
    <property type="entry name" value="PARA FAMILY PROTEIN CT_582"/>
    <property type="match status" value="1"/>
</dbReference>
<comment type="caution">
    <text evidence="4">The sequence shown here is derived from an EMBL/GenBank/DDBJ whole genome shotgun (WGS) entry which is preliminary data.</text>
</comment>
<keyword evidence="2" id="KW-1133">Transmembrane helix</keyword>
<dbReference type="PANTHER" id="PTHR13696">
    <property type="entry name" value="P-LOOP CONTAINING NUCLEOSIDE TRIPHOSPHATE HYDROLASE"/>
    <property type="match status" value="1"/>
</dbReference>
<keyword evidence="2" id="KW-0472">Membrane</keyword>
<dbReference type="AlphaFoldDB" id="A0A2P6TM59"/>
<evidence type="ECO:0000256" key="2">
    <source>
        <dbReference type="SAM" id="Phobius"/>
    </source>
</evidence>
<dbReference type="SUPFAM" id="SSF52540">
    <property type="entry name" value="P-loop containing nucleoside triphosphate hydrolases"/>
    <property type="match status" value="1"/>
</dbReference>
<dbReference type="Proteomes" id="UP000239899">
    <property type="component" value="Unassembled WGS sequence"/>
</dbReference>
<dbReference type="InterPro" id="IPR027417">
    <property type="entry name" value="P-loop_NTPase"/>
</dbReference>
<feature type="compositionally biased region" description="Low complexity" evidence="1">
    <location>
        <begin position="395"/>
        <end position="438"/>
    </location>
</feature>
<dbReference type="InterPro" id="IPR050678">
    <property type="entry name" value="DNA_Partitioning_ATPase"/>
</dbReference>